<organism evidence="9 10">
    <name type="scientific">Cudoniella acicularis</name>
    <dbReference type="NCBI Taxonomy" id="354080"/>
    <lineage>
        <taxon>Eukaryota</taxon>
        <taxon>Fungi</taxon>
        <taxon>Dikarya</taxon>
        <taxon>Ascomycota</taxon>
        <taxon>Pezizomycotina</taxon>
        <taxon>Leotiomycetes</taxon>
        <taxon>Helotiales</taxon>
        <taxon>Tricladiaceae</taxon>
        <taxon>Cudoniella</taxon>
    </lineage>
</organism>
<evidence type="ECO:0000256" key="7">
    <source>
        <dbReference type="SAM" id="Phobius"/>
    </source>
</evidence>
<dbReference type="Gene3D" id="1.20.1250.20">
    <property type="entry name" value="MFS general substrate transporter like domains"/>
    <property type="match status" value="1"/>
</dbReference>
<accession>A0A8H4RB49</accession>
<name>A0A8H4RB49_9HELO</name>
<feature type="transmembrane region" description="Helical" evidence="7">
    <location>
        <begin position="33"/>
        <end position="63"/>
    </location>
</feature>
<dbReference type="InterPro" id="IPR020846">
    <property type="entry name" value="MFS_dom"/>
</dbReference>
<dbReference type="PROSITE" id="PS50850">
    <property type="entry name" value="MFS"/>
    <property type="match status" value="1"/>
</dbReference>
<dbReference type="PANTHER" id="PTHR23506:SF23">
    <property type="entry name" value="GH10249P"/>
    <property type="match status" value="1"/>
</dbReference>
<dbReference type="InterPro" id="IPR036259">
    <property type="entry name" value="MFS_trans_sf"/>
</dbReference>
<dbReference type="Pfam" id="PF07690">
    <property type="entry name" value="MFS_1"/>
    <property type="match status" value="1"/>
</dbReference>
<evidence type="ECO:0000313" key="10">
    <source>
        <dbReference type="Proteomes" id="UP000566819"/>
    </source>
</evidence>
<evidence type="ECO:0000313" key="9">
    <source>
        <dbReference type="EMBL" id="KAF4626870.1"/>
    </source>
</evidence>
<keyword evidence="4 7" id="KW-1133">Transmembrane helix</keyword>
<dbReference type="OrthoDB" id="5086884at2759"/>
<dbReference type="GO" id="GO:0022857">
    <property type="term" value="F:transmembrane transporter activity"/>
    <property type="evidence" value="ECO:0007669"/>
    <property type="project" value="InterPro"/>
</dbReference>
<evidence type="ECO:0000256" key="4">
    <source>
        <dbReference type="ARBA" id="ARBA00022989"/>
    </source>
</evidence>
<feature type="transmembrane region" description="Helical" evidence="7">
    <location>
        <begin position="288"/>
        <end position="310"/>
    </location>
</feature>
<keyword evidence="3 7" id="KW-0812">Transmembrane</keyword>
<dbReference type="GO" id="GO:0016020">
    <property type="term" value="C:membrane"/>
    <property type="evidence" value="ECO:0007669"/>
    <property type="project" value="UniProtKB-SubCell"/>
</dbReference>
<feature type="region of interest" description="Disordered" evidence="6">
    <location>
        <begin position="202"/>
        <end position="225"/>
    </location>
</feature>
<feature type="transmembrane region" description="Helical" evidence="7">
    <location>
        <begin position="130"/>
        <end position="152"/>
    </location>
</feature>
<dbReference type="AlphaFoldDB" id="A0A8H4RB49"/>
<comment type="subcellular location">
    <subcellularLocation>
        <location evidence="1">Membrane</location>
        <topology evidence="1">Multi-pass membrane protein</topology>
    </subcellularLocation>
</comment>
<evidence type="ECO:0000259" key="8">
    <source>
        <dbReference type="PROSITE" id="PS50850"/>
    </source>
</evidence>
<feature type="transmembrane region" description="Helical" evidence="7">
    <location>
        <begin position="158"/>
        <end position="178"/>
    </location>
</feature>
<feature type="transmembrane region" description="Helical" evidence="7">
    <location>
        <begin position="346"/>
        <end position="374"/>
    </location>
</feature>
<keyword evidence="5 7" id="KW-0472">Membrane</keyword>
<reference evidence="9 10" key="1">
    <citation type="submission" date="2020-03" db="EMBL/GenBank/DDBJ databases">
        <title>Draft Genome Sequence of Cudoniella acicularis.</title>
        <authorList>
            <person name="Buettner E."/>
            <person name="Kellner H."/>
        </authorList>
    </citation>
    <scope>NUCLEOTIDE SEQUENCE [LARGE SCALE GENOMIC DNA]</scope>
    <source>
        <strain evidence="9 10">DSM 108380</strain>
    </source>
</reference>
<feature type="domain" description="Major facilitator superfamily (MFS) profile" evidence="8">
    <location>
        <begin position="1"/>
        <end position="430"/>
    </location>
</feature>
<dbReference type="CDD" id="cd17325">
    <property type="entry name" value="MFS_MdtG_SLC18_like"/>
    <property type="match status" value="1"/>
</dbReference>
<dbReference type="Proteomes" id="UP000566819">
    <property type="component" value="Unassembled WGS sequence"/>
</dbReference>
<protein>
    <recommendedName>
        <fullName evidence="8">Major facilitator superfamily (MFS) profile domain-containing protein</fullName>
    </recommendedName>
</protein>
<proteinExistence type="predicted"/>
<feature type="transmembrane region" description="Helical" evidence="7">
    <location>
        <begin position="99"/>
        <end position="118"/>
    </location>
</feature>
<keyword evidence="10" id="KW-1185">Reference proteome</keyword>
<evidence type="ECO:0000256" key="5">
    <source>
        <dbReference type="ARBA" id="ARBA00023136"/>
    </source>
</evidence>
<dbReference type="PANTHER" id="PTHR23506">
    <property type="entry name" value="GH10249P"/>
    <property type="match status" value="1"/>
</dbReference>
<evidence type="ECO:0000256" key="6">
    <source>
        <dbReference type="SAM" id="MobiDB-lite"/>
    </source>
</evidence>
<gene>
    <name evidence="9" type="ORF">G7Y89_g11285</name>
</gene>
<dbReference type="InterPro" id="IPR011701">
    <property type="entry name" value="MFS"/>
</dbReference>
<dbReference type="SUPFAM" id="SSF103473">
    <property type="entry name" value="MFS general substrate transporter"/>
    <property type="match status" value="1"/>
</dbReference>
<comment type="caution">
    <text evidence="9">The sequence shown here is derived from an EMBL/GenBank/DDBJ whole genome shotgun (WGS) entry which is preliminary data.</text>
</comment>
<evidence type="ECO:0000256" key="1">
    <source>
        <dbReference type="ARBA" id="ARBA00004141"/>
    </source>
</evidence>
<feature type="transmembrane region" description="Helical" evidence="7">
    <location>
        <begin position="75"/>
        <end position="93"/>
    </location>
</feature>
<dbReference type="InterPro" id="IPR050930">
    <property type="entry name" value="MFS_Vesicular_Transporter"/>
</dbReference>
<feature type="transmembrane region" description="Helical" evidence="7">
    <location>
        <begin position="394"/>
        <end position="417"/>
    </location>
</feature>
<evidence type="ECO:0000256" key="3">
    <source>
        <dbReference type="ARBA" id="ARBA00022692"/>
    </source>
</evidence>
<sequence length="430" mass="46287">MTTIRRIRHFLSGHRVDAATSPPYLLHIRSSKAFILSTICVAVFTDIFLYGIIVPVIPFALSARAGVAESDVQKYVSVLLAVYGAALLVGSPLAGCNNLLVEGLAAAIVWTVGTALLVDTVGQKEIGQVLGYVSLSMSVGILLAPLLGGIVYDKAGYYSVYYMAFALIVVDIFFRLALIEKKLARQWGVEEVVSGVLDAAEQAGQEKSQEPASDESGTGESRKVNLIEPSTEELDTTAKSKWPPVFTLLASRRLLTALWGCIIQGSLMTAFDSVIPLFVQRVFNWNSVGAGLVFLAVMVPSFIAPLIGWLSDTYGPRWLTVGGFIFAIPFWVLLRLVTQNTIGQKVLLCALLALIGVGLTLVLPPLMAEITYVVEAKERERPGRFGSTGAYAQAYGLFIAAFAAGSLIGPIWSGYVLDSAGWGTMAYEVY</sequence>
<evidence type="ECO:0000256" key="2">
    <source>
        <dbReference type="ARBA" id="ARBA00022448"/>
    </source>
</evidence>
<feature type="transmembrane region" description="Helical" evidence="7">
    <location>
        <begin position="316"/>
        <end position="334"/>
    </location>
</feature>
<dbReference type="EMBL" id="JAAMPI010001069">
    <property type="protein sequence ID" value="KAF4626870.1"/>
    <property type="molecule type" value="Genomic_DNA"/>
</dbReference>
<keyword evidence="2" id="KW-0813">Transport</keyword>